<dbReference type="EMBL" id="JABFTP020000144">
    <property type="protein sequence ID" value="KAL3282950.1"/>
    <property type="molecule type" value="Genomic_DNA"/>
</dbReference>
<name>A0ABD2NXK1_9CUCU</name>
<evidence type="ECO:0000313" key="2">
    <source>
        <dbReference type="Proteomes" id="UP001516400"/>
    </source>
</evidence>
<gene>
    <name evidence="1" type="ORF">HHI36_006108</name>
</gene>
<protein>
    <submittedName>
        <fullName evidence="1">Uncharacterized protein</fullName>
    </submittedName>
</protein>
<evidence type="ECO:0000313" key="1">
    <source>
        <dbReference type="EMBL" id="KAL3282950.1"/>
    </source>
</evidence>
<dbReference type="Proteomes" id="UP001516400">
    <property type="component" value="Unassembled WGS sequence"/>
</dbReference>
<accession>A0ABD2NXK1</accession>
<proteinExistence type="predicted"/>
<keyword evidence="2" id="KW-1185">Reference proteome</keyword>
<dbReference type="AlphaFoldDB" id="A0ABD2NXK1"/>
<comment type="caution">
    <text evidence="1">The sequence shown here is derived from an EMBL/GenBank/DDBJ whole genome shotgun (WGS) entry which is preliminary data.</text>
</comment>
<sequence length="95" mass="10446">MNEKFSRVELDIAKKVAAGGGRRGGIGRSELEVETIGVLHTYLNLAEPTRKFLKSAKDAAAEFALEPKDSGYRQKISTICGYLKQKKAFKANMVV</sequence>
<reference evidence="1 2" key="1">
    <citation type="journal article" date="2021" name="BMC Biol.">
        <title>Horizontally acquired antibacterial genes associated with adaptive radiation of ladybird beetles.</title>
        <authorList>
            <person name="Li H.S."/>
            <person name="Tang X.F."/>
            <person name="Huang Y.H."/>
            <person name="Xu Z.Y."/>
            <person name="Chen M.L."/>
            <person name="Du X.Y."/>
            <person name="Qiu B.Y."/>
            <person name="Chen P.T."/>
            <person name="Zhang W."/>
            <person name="Slipinski A."/>
            <person name="Escalona H.E."/>
            <person name="Waterhouse R.M."/>
            <person name="Zwick A."/>
            <person name="Pang H."/>
        </authorList>
    </citation>
    <scope>NUCLEOTIDE SEQUENCE [LARGE SCALE GENOMIC DNA]</scope>
    <source>
        <strain evidence="1">SYSU2018</strain>
    </source>
</reference>
<organism evidence="1 2">
    <name type="scientific">Cryptolaemus montrouzieri</name>
    <dbReference type="NCBI Taxonomy" id="559131"/>
    <lineage>
        <taxon>Eukaryota</taxon>
        <taxon>Metazoa</taxon>
        <taxon>Ecdysozoa</taxon>
        <taxon>Arthropoda</taxon>
        <taxon>Hexapoda</taxon>
        <taxon>Insecta</taxon>
        <taxon>Pterygota</taxon>
        <taxon>Neoptera</taxon>
        <taxon>Endopterygota</taxon>
        <taxon>Coleoptera</taxon>
        <taxon>Polyphaga</taxon>
        <taxon>Cucujiformia</taxon>
        <taxon>Coccinelloidea</taxon>
        <taxon>Coccinellidae</taxon>
        <taxon>Scymninae</taxon>
        <taxon>Scymnini</taxon>
        <taxon>Cryptolaemus</taxon>
    </lineage>
</organism>